<organism evidence="1 2">
    <name type="scientific">Melia azedarach</name>
    <name type="common">Chinaberry tree</name>
    <dbReference type="NCBI Taxonomy" id="155640"/>
    <lineage>
        <taxon>Eukaryota</taxon>
        <taxon>Viridiplantae</taxon>
        <taxon>Streptophyta</taxon>
        <taxon>Embryophyta</taxon>
        <taxon>Tracheophyta</taxon>
        <taxon>Spermatophyta</taxon>
        <taxon>Magnoliopsida</taxon>
        <taxon>eudicotyledons</taxon>
        <taxon>Gunneridae</taxon>
        <taxon>Pentapetalae</taxon>
        <taxon>rosids</taxon>
        <taxon>malvids</taxon>
        <taxon>Sapindales</taxon>
        <taxon>Meliaceae</taxon>
        <taxon>Melia</taxon>
    </lineage>
</organism>
<evidence type="ECO:0000313" key="2">
    <source>
        <dbReference type="Proteomes" id="UP001164539"/>
    </source>
</evidence>
<dbReference type="Proteomes" id="UP001164539">
    <property type="component" value="Chromosome 4"/>
</dbReference>
<proteinExistence type="predicted"/>
<reference evidence="1 2" key="1">
    <citation type="journal article" date="2023" name="Science">
        <title>Complex scaffold remodeling in plant triterpene biosynthesis.</title>
        <authorList>
            <person name="De La Pena R."/>
            <person name="Hodgson H."/>
            <person name="Liu J.C."/>
            <person name="Stephenson M.J."/>
            <person name="Martin A.C."/>
            <person name="Owen C."/>
            <person name="Harkess A."/>
            <person name="Leebens-Mack J."/>
            <person name="Jimenez L.E."/>
            <person name="Osbourn A."/>
            <person name="Sattely E.S."/>
        </authorList>
    </citation>
    <scope>NUCLEOTIDE SEQUENCE [LARGE SCALE GENOMIC DNA]</scope>
    <source>
        <strain evidence="2">cv. JPN11</strain>
        <tissue evidence="1">Leaf</tissue>
    </source>
</reference>
<gene>
    <name evidence="1" type="ORF">OWV82_008989</name>
</gene>
<accession>A0ACC1YE64</accession>
<dbReference type="EMBL" id="CM051397">
    <property type="protein sequence ID" value="KAJ4721283.1"/>
    <property type="molecule type" value="Genomic_DNA"/>
</dbReference>
<keyword evidence="2" id="KW-1185">Reference proteome</keyword>
<protein>
    <submittedName>
        <fullName evidence="1">Inactive protein RESTRICTED TEV MOVEMENT 2-like</fullName>
    </submittedName>
</protein>
<comment type="caution">
    <text evidence="1">The sequence shown here is derived from an EMBL/GenBank/DDBJ whole genome shotgun (WGS) entry which is preliminary data.</text>
</comment>
<name>A0ACC1YE64_MELAZ</name>
<evidence type="ECO:0000313" key="1">
    <source>
        <dbReference type="EMBL" id="KAJ4721283.1"/>
    </source>
</evidence>
<sequence>MENKRSFQQIEPFGEWRKEEYRDILEVHLQGFKKQQLKVKVKSLNILSISGERPVGKLRGIRFRKQINIPMDCIRSEIHANLTGGILYIIMPRRMHKEKVGKDELPFAGWSTLISSKQTNWGVPRLQMGGETALKLGALATLVAAAVAAYICCRKISPGLSC</sequence>